<protein>
    <submittedName>
        <fullName evidence="1">Uncharacterized protein</fullName>
    </submittedName>
</protein>
<gene>
    <name evidence="1" type="ORF">PROH_08510</name>
</gene>
<comment type="caution">
    <text evidence="1">The sequence shown here is derived from an EMBL/GenBank/DDBJ whole genome shotgun (WGS) entry which is preliminary data.</text>
</comment>
<reference evidence="1" key="1">
    <citation type="submission" date="2012-04" db="EMBL/GenBank/DDBJ databases">
        <authorList>
            <person name="Borisov I.G."/>
            <person name="Ivanikova N.V."/>
            <person name="Pinevich A.V."/>
        </authorList>
    </citation>
    <scope>NUCLEOTIDE SEQUENCE [LARGE SCALE GENOMIC DNA]</scope>
    <source>
        <strain evidence="1">CALU 1027</strain>
    </source>
</reference>
<evidence type="ECO:0000313" key="2">
    <source>
        <dbReference type="Proteomes" id="UP000034681"/>
    </source>
</evidence>
<dbReference type="EMBL" id="AJTX02000004">
    <property type="protein sequence ID" value="KKI99863.1"/>
    <property type="molecule type" value="Genomic_DNA"/>
</dbReference>
<dbReference type="RefSeq" id="WP_017711120.1">
    <property type="nucleotide sequence ID" value="NZ_KB235933.1"/>
</dbReference>
<name>A0A0M2PYV8_PROHO</name>
<sequence>MGEFPDFPLLAMVQMAKIFIKDYAWVKMVLFFAPVMPKATPSLERTFRSFRVGNNIFGKRDPTELTPEDETT</sequence>
<accession>A0A0M2PYV8</accession>
<dbReference type="Proteomes" id="UP000034681">
    <property type="component" value="Unassembled WGS sequence"/>
</dbReference>
<keyword evidence="2" id="KW-1185">Reference proteome</keyword>
<proteinExistence type="predicted"/>
<organism evidence="1 2">
    <name type="scientific">Prochlorothrix hollandica PCC 9006 = CALU 1027</name>
    <dbReference type="NCBI Taxonomy" id="317619"/>
    <lineage>
        <taxon>Bacteria</taxon>
        <taxon>Bacillati</taxon>
        <taxon>Cyanobacteriota</taxon>
        <taxon>Cyanophyceae</taxon>
        <taxon>Prochlorotrichales</taxon>
        <taxon>Prochlorotrichaceae</taxon>
        <taxon>Prochlorothrix</taxon>
    </lineage>
</organism>
<evidence type="ECO:0000313" key="1">
    <source>
        <dbReference type="EMBL" id="KKI99863.1"/>
    </source>
</evidence>
<dbReference type="AlphaFoldDB" id="A0A0M2PYV8"/>